<evidence type="ECO:0000259" key="3">
    <source>
        <dbReference type="Pfam" id="PF01171"/>
    </source>
</evidence>
<feature type="region of interest" description="Disordered" evidence="2">
    <location>
        <begin position="235"/>
        <end position="254"/>
    </location>
</feature>
<proteinExistence type="predicted"/>
<dbReference type="SUPFAM" id="SSF52402">
    <property type="entry name" value="Adenine nucleotide alpha hydrolases-like"/>
    <property type="match status" value="1"/>
</dbReference>
<dbReference type="InterPro" id="IPR035107">
    <property type="entry name" value="tRNA_thiolation_TtcA_Ctu1"/>
</dbReference>
<dbReference type="EMBL" id="DXEM01000004">
    <property type="protein sequence ID" value="HIX66727.1"/>
    <property type="molecule type" value="Genomic_DNA"/>
</dbReference>
<organism evidence="4 5">
    <name type="scientific">Candidatus Anaerostipes excrementavium</name>
    <dbReference type="NCBI Taxonomy" id="2838463"/>
    <lineage>
        <taxon>Bacteria</taxon>
        <taxon>Bacillati</taxon>
        <taxon>Bacillota</taxon>
        <taxon>Clostridia</taxon>
        <taxon>Lachnospirales</taxon>
        <taxon>Lachnospiraceae</taxon>
        <taxon>Anaerostipes</taxon>
    </lineage>
</organism>
<dbReference type="AlphaFoldDB" id="A0A9D1WTQ8"/>
<feature type="domain" description="tRNA(Ile)-lysidine/2-thiocytidine synthase N-terminal" evidence="3">
    <location>
        <begin position="26"/>
        <end position="190"/>
    </location>
</feature>
<protein>
    <submittedName>
        <fullName evidence="4">tRNA 2-thiocytidine(32) synthetase TtcA</fullName>
    </submittedName>
</protein>
<dbReference type="InterPro" id="IPR011063">
    <property type="entry name" value="TilS/TtcA_N"/>
</dbReference>
<dbReference type="Proteomes" id="UP000886721">
    <property type="component" value="Unassembled WGS sequence"/>
</dbReference>
<dbReference type="PANTHER" id="PTHR43686">
    <property type="entry name" value="SULFURTRANSFERASE-RELATED"/>
    <property type="match status" value="1"/>
</dbReference>
<dbReference type="GO" id="GO:0008033">
    <property type="term" value="P:tRNA processing"/>
    <property type="evidence" value="ECO:0007669"/>
    <property type="project" value="InterPro"/>
</dbReference>
<accession>A0A9D1WTQ8</accession>
<reference evidence="4" key="1">
    <citation type="journal article" date="2021" name="PeerJ">
        <title>Extensive microbial diversity within the chicken gut microbiome revealed by metagenomics and culture.</title>
        <authorList>
            <person name="Gilroy R."/>
            <person name="Ravi A."/>
            <person name="Getino M."/>
            <person name="Pursley I."/>
            <person name="Horton D.L."/>
            <person name="Alikhan N.F."/>
            <person name="Baker D."/>
            <person name="Gharbi K."/>
            <person name="Hall N."/>
            <person name="Watson M."/>
            <person name="Adriaenssens E.M."/>
            <person name="Foster-Nyarko E."/>
            <person name="Jarju S."/>
            <person name="Secka A."/>
            <person name="Antonio M."/>
            <person name="Oren A."/>
            <person name="Chaudhuri R.R."/>
            <person name="La Ragione R."/>
            <person name="Hildebrand F."/>
            <person name="Pallen M.J."/>
        </authorList>
    </citation>
    <scope>NUCLEOTIDE SEQUENCE</scope>
    <source>
        <strain evidence="4">CHK191-13928</strain>
    </source>
</reference>
<dbReference type="CDD" id="cd24138">
    <property type="entry name" value="TtcA-like"/>
    <property type="match status" value="1"/>
</dbReference>
<dbReference type="Gene3D" id="3.40.50.620">
    <property type="entry name" value="HUPs"/>
    <property type="match status" value="1"/>
</dbReference>
<dbReference type="GO" id="GO:0016740">
    <property type="term" value="F:transferase activity"/>
    <property type="evidence" value="ECO:0007669"/>
    <property type="project" value="UniProtKB-KW"/>
</dbReference>
<gene>
    <name evidence="4" type="ORF">H9735_01225</name>
</gene>
<sequence length="254" mass="28943">MKLQQVLSRVRKAVDDYGMIEEGDRIAVGISGGKDSLTLLYALAHLRIFYPNAFEIYAITVDLGFGNFDLNKIQELCKKLKVPYTIVSTEIADIVFKKRQETNPCSLCAKMRKGALNEKIKELGCNKVAYGHHKSDMVETLMMSMIFESRIHCFSPVTYLDRMDLTVIRPLMYMDEADIISFQNTMELPVAKSPCPMDGNTKREYAKRLIDQLDKDHEGARDHMFKAILNANLQGWPEKKPSGKPNKKNKENSL</sequence>
<evidence type="ECO:0000313" key="4">
    <source>
        <dbReference type="EMBL" id="HIX66727.1"/>
    </source>
</evidence>
<keyword evidence="1" id="KW-0808">Transferase</keyword>
<dbReference type="InterPro" id="IPR014729">
    <property type="entry name" value="Rossmann-like_a/b/a_fold"/>
</dbReference>
<evidence type="ECO:0000313" key="5">
    <source>
        <dbReference type="Proteomes" id="UP000886721"/>
    </source>
</evidence>
<name>A0A9D1WTQ8_9FIRM</name>
<dbReference type="PIRSF" id="PIRSF004976">
    <property type="entry name" value="ATPase_YdaO"/>
    <property type="match status" value="1"/>
</dbReference>
<dbReference type="Pfam" id="PF01171">
    <property type="entry name" value="ATP_bind_3"/>
    <property type="match status" value="1"/>
</dbReference>
<evidence type="ECO:0000256" key="1">
    <source>
        <dbReference type="ARBA" id="ARBA00022679"/>
    </source>
</evidence>
<evidence type="ECO:0000256" key="2">
    <source>
        <dbReference type="SAM" id="MobiDB-lite"/>
    </source>
</evidence>
<reference evidence="4" key="2">
    <citation type="submission" date="2021-04" db="EMBL/GenBank/DDBJ databases">
        <authorList>
            <person name="Gilroy R."/>
        </authorList>
    </citation>
    <scope>NUCLEOTIDE SEQUENCE</scope>
    <source>
        <strain evidence="4">CHK191-13928</strain>
    </source>
</reference>
<dbReference type="PANTHER" id="PTHR43686:SF1">
    <property type="entry name" value="AMINOTRAN_5 DOMAIN-CONTAINING PROTEIN"/>
    <property type="match status" value="1"/>
</dbReference>
<comment type="caution">
    <text evidence="4">The sequence shown here is derived from an EMBL/GenBank/DDBJ whole genome shotgun (WGS) entry which is preliminary data.</text>
</comment>